<evidence type="ECO:0000259" key="2">
    <source>
        <dbReference type="Pfam" id="PF05649"/>
    </source>
</evidence>
<dbReference type="InterPro" id="IPR042089">
    <property type="entry name" value="Peptidase_M13_dom_2"/>
</dbReference>
<sequence length="374" mass="42386">MESDDADDKRNVHKKNAEGDLKYVVAGVVSGLVLCLLGVIVMFLTNTYEYRSLKSKETKSENGARFISGPLPVPREGDAVTSQLPCLTKPCVETSGYILNKMDFSVNPCDDLYLYSCGGLHAKTKIPRKEFVNLYSEADGRLFLRLQKILSSNDTELFGKKSSAVFKMKTFYQMCMDEKDLEEKNTSRVLQVISYLGSWTLSNVGVVPFDKRKWSLQTTLTKLHKMGFSLFFSLEHQEVLNTETKRLMKLLLFKPYDPTTYMSLYLAAPHYRAYVIDSIMRKAHTLGGSPWNIQSKAEAVLNFFDSLVFKQHLETTEPVTIDSLQQKMGSLLDVKQYLRETFGVEVGSDENSTYCSDPGYFDSLGNAFKKFDSE</sequence>
<dbReference type="Gene3D" id="3.40.390.10">
    <property type="entry name" value="Collagenase (Catalytic Domain)"/>
    <property type="match status" value="1"/>
</dbReference>
<feature type="domain" description="Peptidase M13 N-terminal" evidence="2">
    <location>
        <begin position="108"/>
        <end position="370"/>
    </location>
</feature>
<organism evidence="3 4">
    <name type="scientific">Lymnaea stagnalis</name>
    <name type="common">Great pond snail</name>
    <name type="synonym">Helix stagnalis</name>
    <dbReference type="NCBI Taxonomy" id="6523"/>
    <lineage>
        <taxon>Eukaryota</taxon>
        <taxon>Metazoa</taxon>
        <taxon>Spiralia</taxon>
        <taxon>Lophotrochozoa</taxon>
        <taxon>Mollusca</taxon>
        <taxon>Gastropoda</taxon>
        <taxon>Heterobranchia</taxon>
        <taxon>Euthyneura</taxon>
        <taxon>Panpulmonata</taxon>
        <taxon>Hygrophila</taxon>
        <taxon>Lymnaeoidea</taxon>
        <taxon>Lymnaeidae</taxon>
        <taxon>Lymnaea</taxon>
    </lineage>
</organism>
<evidence type="ECO:0000256" key="1">
    <source>
        <dbReference type="SAM" id="Phobius"/>
    </source>
</evidence>
<evidence type="ECO:0000313" key="3">
    <source>
        <dbReference type="EMBL" id="CAL1546821.1"/>
    </source>
</evidence>
<dbReference type="Gene3D" id="1.10.1380.10">
    <property type="entry name" value="Neutral endopeptidase , domain2"/>
    <property type="match status" value="1"/>
</dbReference>
<dbReference type="InterPro" id="IPR024079">
    <property type="entry name" value="MetalloPept_cat_dom_sf"/>
</dbReference>
<dbReference type="PANTHER" id="PTHR11733:SF167">
    <property type="entry name" value="FI17812P1-RELATED"/>
    <property type="match status" value="1"/>
</dbReference>
<dbReference type="GO" id="GO:0016485">
    <property type="term" value="P:protein processing"/>
    <property type="evidence" value="ECO:0007669"/>
    <property type="project" value="TreeGrafter"/>
</dbReference>
<accession>A0AAV2IKP9</accession>
<dbReference type="AlphaFoldDB" id="A0AAV2IKP9"/>
<dbReference type="InterPro" id="IPR008753">
    <property type="entry name" value="Peptidase_M13_N"/>
</dbReference>
<evidence type="ECO:0000313" key="4">
    <source>
        <dbReference type="Proteomes" id="UP001497497"/>
    </source>
</evidence>
<dbReference type="Proteomes" id="UP001497497">
    <property type="component" value="Unassembled WGS sequence"/>
</dbReference>
<dbReference type="PANTHER" id="PTHR11733">
    <property type="entry name" value="ZINC METALLOPROTEASE FAMILY M13 NEPRILYSIN-RELATED"/>
    <property type="match status" value="1"/>
</dbReference>
<comment type="caution">
    <text evidence="3">The sequence shown here is derived from an EMBL/GenBank/DDBJ whole genome shotgun (WGS) entry which is preliminary data.</text>
</comment>
<proteinExistence type="predicted"/>
<gene>
    <name evidence="3" type="ORF">GSLYS_00020198001</name>
</gene>
<dbReference type="GO" id="GO:0005886">
    <property type="term" value="C:plasma membrane"/>
    <property type="evidence" value="ECO:0007669"/>
    <property type="project" value="TreeGrafter"/>
</dbReference>
<keyword evidence="4" id="KW-1185">Reference proteome</keyword>
<reference evidence="3 4" key="1">
    <citation type="submission" date="2024-04" db="EMBL/GenBank/DDBJ databases">
        <authorList>
            <consortium name="Genoscope - CEA"/>
            <person name="William W."/>
        </authorList>
    </citation>
    <scope>NUCLEOTIDE SEQUENCE [LARGE SCALE GENOMIC DNA]</scope>
</reference>
<protein>
    <recommendedName>
        <fullName evidence="2">Peptidase M13 N-terminal domain-containing protein</fullName>
    </recommendedName>
</protein>
<dbReference type="PROSITE" id="PS51885">
    <property type="entry name" value="NEPRILYSIN"/>
    <property type="match status" value="1"/>
</dbReference>
<name>A0AAV2IKP9_LYMST</name>
<dbReference type="InterPro" id="IPR000718">
    <property type="entry name" value="Peptidase_M13"/>
</dbReference>
<dbReference type="EMBL" id="CAXITT010000860">
    <property type="protein sequence ID" value="CAL1546821.1"/>
    <property type="molecule type" value="Genomic_DNA"/>
</dbReference>
<dbReference type="Pfam" id="PF05649">
    <property type="entry name" value="Peptidase_M13_N"/>
    <property type="match status" value="1"/>
</dbReference>
<keyword evidence="1" id="KW-1133">Transmembrane helix</keyword>
<keyword evidence="1" id="KW-0472">Membrane</keyword>
<feature type="transmembrane region" description="Helical" evidence="1">
    <location>
        <begin position="21"/>
        <end position="44"/>
    </location>
</feature>
<dbReference type="SUPFAM" id="SSF55486">
    <property type="entry name" value="Metalloproteases ('zincins'), catalytic domain"/>
    <property type="match status" value="1"/>
</dbReference>
<dbReference type="GO" id="GO:0004222">
    <property type="term" value="F:metalloendopeptidase activity"/>
    <property type="evidence" value="ECO:0007669"/>
    <property type="project" value="InterPro"/>
</dbReference>
<keyword evidence="1" id="KW-0812">Transmembrane</keyword>